<dbReference type="RefSeq" id="YP_007003964.1">
    <property type="nucleotide sequence ID" value="NC_019495.1"/>
</dbReference>
<dbReference type="EMBL" id="KT387800">
    <property type="protein sequence ID" value="AMB21714.1"/>
    <property type="molecule type" value="Genomic_DNA"/>
</dbReference>
<dbReference type="EMBL" id="MN593216">
    <property type="protein sequence ID" value="QIV66961.1"/>
    <property type="molecule type" value="Genomic_DNA"/>
</dbReference>
<sequence>MKLILITLVLAAYLAKVESAPAPAGTTVTSLVLVSCNSTARKNVTFSKGSNTWSAFKNAACAACSISNCTQQGLYCGTSRKPDNSQITGTGVCKAGFALHNQSQNYQVKYSCDDGNTTVEVTCNGNITLKSCKPQNCTGDVYNGTSKSNTLRVAVADANTTYHVRQSTCPSLLNTSAVLNVNSTLDLLKQNIENIVTDKLDELDLDRITNGTVITTGHGCINLLVSLCGVLFTRDDSGRFSWLTLKPTLDQDQKADVFQEIAASQGKSVSYLVRADLVSMIDAINCERFNTDCNATVIVKTNNRNVTSRRGIGSVSGRSGLIGTSEPVTVETFVTTTIATTTIATTIATTTIAIAATVVTTTLANILTGTTVVEEDTVGIWGLTLDMNMIVILVGACVFVLCCIGVGLCCYCANKKKRTQVPSHCYF</sequence>
<keyword evidence="1" id="KW-0472">Membrane</keyword>
<accession>K7PCP6</accession>
<evidence type="ECO:0000313" key="4">
    <source>
        <dbReference type="EMBL" id="QIV66961.1"/>
    </source>
</evidence>
<keyword evidence="5" id="KW-1185">Reference proteome</keyword>
<protein>
    <submittedName>
        <fullName evidence="3">Membrane ORF147B</fullName>
    </submittedName>
    <submittedName>
        <fullName evidence="2">Membrane protein ORF147B</fullName>
    </submittedName>
</protein>
<evidence type="ECO:0000313" key="3">
    <source>
        <dbReference type="EMBL" id="AMB21714.1"/>
    </source>
</evidence>
<keyword evidence="1" id="KW-1133">Transmembrane helix</keyword>
<dbReference type="EMBL" id="JQ815364">
    <property type="protein sequence ID" value="AFJ20570.1"/>
    <property type="molecule type" value="Genomic_DNA"/>
</dbReference>
<dbReference type="Proteomes" id="UP000101183">
    <property type="component" value="Segment"/>
</dbReference>
<evidence type="ECO:0000313" key="6">
    <source>
        <dbReference type="Proteomes" id="UP000142765"/>
    </source>
</evidence>
<organism evidence="2 5">
    <name type="scientific">Cyprinid herpesvirus 2</name>
    <name type="common">CyHV-2</name>
    <dbReference type="NCBI Taxonomy" id="317878"/>
    <lineage>
        <taxon>Viruses</taxon>
        <taxon>Duplodnaviria</taxon>
        <taxon>Heunggongvirae</taxon>
        <taxon>Peploviricota</taxon>
        <taxon>Herviviricetes</taxon>
        <taxon>Herpesvirales</taxon>
        <taxon>Alloherpesviridae</taxon>
        <taxon>Cyvirus</taxon>
        <taxon>Cyvirus cyprinidallo2</taxon>
    </lineage>
</organism>
<feature type="transmembrane region" description="Helical" evidence="1">
    <location>
        <begin position="389"/>
        <end position="413"/>
    </location>
</feature>
<dbReference type="Proteomes" id="UP000142765">
    <property type="component" value="Segment"/>
</dbReference>
<evidence type="ECO:0000313" key="5">
    <source>
        <dbReference type="Proteomes" id="UP000101183"/>
    </source>
</evidence>
<reference evidence="2 5" key="1">
    <citation type="journal article" date="2013" name="J. Virol.">
        <title>Comparative genomics of carp herpesviruses.</title>
        <authorList>
            <person name="Davison A.J."/>
            <person name="Kurobe T."/>
            <person name="Gatherer D."/>
            <person name="Cunningham C."/>
            <person name="Korf I."/>
            <person name="Fukuda H."/>
            <person name="Hedrick R.P."/>
            <person name="Waltzek T.B."/>
        </authorList>
    </citation>
    <scope>NUCLEOTIDE SEQUENCE [LARGE SCALE GENOMIC DNA]</scope>
    <source>
        <strain evidence="2">ST-J1</strain>
    </source>
</reference>
<gene>
    <name evidence="2" type="ORF">CyHV2_ORF147B</name>
</gene>
<proteinExistence type="predicted"/>
<evidence type="ECO:0000313" key="2">
    <source>
        <dbReference type="EMBL" id="AFJ20570.1"/>
    </source>
</evidence>
<name>K7PCP6_CYHV2</name>
<dbReference type="KEGG" id="vg:14011378"/>
<reference evidence="3 6" key="2">
    <citation type="submission" date="2015-08" db="EMBL/GenBank/DDBJ databases">
        <authorList>
            <person name="Babu N.S."/>
            <person name="Beckwith C.J."/>
            <person name="Beseler K.G."/>
            <person name="Brison A."/>
            <person name="Carone J.V."/>
            <person name="Caskin T.P."/>
            <person name="Diamond M."/>
            <person name="Durham M.E."/>
            <person name="Foxe J.M."/>
            <person name="Go M."/>
            <person name="Henderson B.A."/>
            <person name="Jones I.B."/>
            <person name="McGettigan J.A."/>
            <person name="Micheletti S.J."/>
            <person name="Nasrallah M.E."/>
            <person name="Ortiz D."/>
            <person name="Piller C.R."/>
            <person name="Privatt S.R."/>
            <person name="Schneider S.L."/>
            <person name="Sharp S."/>
            <person name="Smith T.C."/>
            <person name="Stanton J.D."/>
            <person name="Ullery H.E."/>
            <person name="Wilson R.J."/>
            <person name="Serrano M.G."/>
            <person name="Buck G."/>
            <person name="Lee V."/>
            <person name="Wang Y."/>
            <person name="Carvalho R."/>
            <person name="Voegtly L."/>
            <person name="Shi R."/>
            <person name="Duckworth R."/>
            <person name="Johnson A."/>
            <person name="Loviza R."/>
            <person name="Walstead R."/>
            <person name="Shah Z."/>
            <person name="Kiflezghi M."/>
            <person name="Wade K."/>
            <person name="Ball S.L."/>
            <person name="Bradley K.W."/>
            <person name="Asai D.J."/>
            <person name="Bowman C.A."/>
            <person name="Russell D.A."/>
            <person name="Pope W.H."/>
            <person name="Jacobs-Sera D."/>
            <person name="Hendrix R.W."/>
            <person name="Hatfull G.F."/>
        </authorList>
    </citation>
    <scope>NUCLEOTIDE SEQUENCE [LARGE SCALE GENOMIC DNA]</scope>
    <source>
        <strain evidence="3">SY</strain>
    </source>
</reference>
<reference evidence="4" key="3">
    <citation type="submission" date="2019-10" db="EMBL/GenBank/DDBJ databases">
        <title>The complete genome of Cyprinid herpesvirus 2, a new strain isolated from Allogynogenetic crucian carp.</title>
        <authorList>
            <person name="Jiang Y."/>
            <person name="Wang H."/>
            <person name="Lu L."/>
        </authorList>
    </citation>
    <scope>NUCLEOTIDE SEQUENCE</scope>
    <source>
        <strain evidence="4">YC-01</strain>
    </source>
</reference>
<keyword evidence="1" id="KW-0812">Transmembrane</keyword>
<evidence type="ECO:0000256" key="1">
    <source>
        <dbReference type="SAM" id="Phobius"/>
    </source>
</evidence>
<dbReference type="GeneID" id="14011378"/>